<organism evidence="1 2">
    <name type="scientific">Bradyrhizobium zhanjiangense</name>
    <dbReference type="NCBI Taxonomy" id="1325107"/>
    <lineage>
        <taxon>Bacteria</taxon>
        <taxon>Pseudomonadati</taxon>
        <taxon>Pseudomonadota</taxon>
        <taxon>Alphaproteobacteria</taxon>
        <taxon>Hyphomicrobiales</taxon>
        <taxon>Nitrobacteraceae</taxon>
        <taxon>Bradyrhizobium</taxon>
    </lineage>
</organism>
<dbReference type="Proteomes" id="UP000290174">
    <property type="component" value="Unassembled WGS sequence"/>
</dbReference>
<proteinExistence type="predicted"/>
<protein>
    <recommendedName>
        <fullName evidence="3">Restriction endonuclease type IV Mrr domain-containing protein</fullName>
    </recommendedName>
</protein>
<comment type="caution">
    <text evidence="1">The sequence shown here is derived from an EMBL/GenBank/DDBJ whole genome shotgun (WGS) entry which is preliminary data.</text>
</comment>
<name>A0A4Q0Q823_9BRAD</name>
<evidence type="ECO:0000313" key="1">
    <source>
        <dbReference type="EMBL" id="RXG84481.1"/>
    </source>
</evidence>
<reference evidence="1 2" key="1">
    <citation type="submission" date="2018-11" db="EMBL/GenBank/DDBJ databases">
        <title>Bradyrhizobium sp. nov., isolated from effective nodules of peanut in China.</title>
        <authorList>
            <person name="Li Y."/>
        </authorList>
    </citation>
    <scope>NUCLEOTIDE SEQUENCE [LARGE SCALE GENOMIC DNA]</scope>
    <source>
        <strain evidence="1 2">CCBAU 51770</strain>
    </source>
</reference>
<gene>
    <name evidence="1" type="ORF">EAS61_38740</name>
</gene>
<dbReference type="EMBL" id="RKMK01000072">
    <property type="protein sequence ID" value="RXG84481.1"/>
    <property type="molecule type" value="Genomic_DNA"/>
</dbReference>
<evidence type="ECO:0000313" key="2">
    <source>
        <dbReference type="Proteomes" id="UP000290174"/>
    </source>
</evidence>
<sequence length="517" mass="57309">MQDHSQQPDQLVLDLSGMTLAALDELDCSAARSAVLYLPLPSVGSTNNPADICGDYLDASWVAEQLAAISEEAAVSEENAGHRALLNLQLRDLQTDLRPALEDAVILFQGGEEEEERYVDILDRLREYEDTLDNCAPRLPELVDTYFANLVNGGYSEMRSEAPEHYEAEIARFPERQLGFHKSALSHRLGAASYVSAESWVVPVAIEVDKFFETTEQTYRLKDFVNGTVFVLEGRSYARSAELAVSFPMNNYFESRVCATFAQRADEDASPWDYFSSNSATFTKARALTALSRPLDGSSDSQPGGCLIHPAGTLVIVNDGLFRHFLYGAAPLNQVQMLRVHDSLAQAIRSLGIMGALSQLPPEGAPSYDWSLLSDEQFELICYEIIAAHPRFDPSTIRKFGKSRSRDGGRDIEVRENSAQRGGRGRKWIFQCKLITNGSSLSASKVQDVGDMLDKYDVEGFGVMTSALIDAGLYDKLDAVCGKRGISQLNFSRLEIERQLRLSSELRMILRSQRPST</sequence>
<accession>A0A4Q0Q823</accession>
<evidence type="ECO:0008006" key="3">
    <source>
        <dbReference type="Google" id="ProtNLM"/>
    </source>
</evidence>
<dbReference type="AlphaFoldDB" id="A0A4Q0Q823"/>